<dbReference type="KEGG" id="smai:EXU30_09195"/>
<dbReference type="PANTHER" id="PTHR43283">
    <property type="entry name" value="BETA-LACTAMASE-RELATED"/>
    <property type="match status" value="1"/>
</dbReference>
<dbReference type="PANTHER" id="PTHR43283:SF7">
    <property type="entry name" value="BETA-LACTAMASE-RELATED DOMAIN-CONTAINING PROTEIN"/>
    <property type="match status" value="1"/>
</dbReference>
<organism evidence="3 4">
    <name type="scientific">Shewanella maritima</name>
    <dbReference type="NCBI Taxonomy" id="2520507"/>
    <lineage>
        <taxon>Bacteria</taxon>
        <taxon>Pseudomonadati</taxon>
        <taxon>Pseudomonadota</taxon>
        <taxon>Gammaproteobacteria</taxon>
        <taxon>Alteromonadales</taxon>
        <taxon>Shewanellaceae</taxon>
        <taxon>Shewanella</taxon>
    </lineage>
</organism>
<evidence type="ECO:0000313" key="3">
    <source>
        <dbReference type="EMBL" id="QBF82849.1"/>
    </source>
</evidence>
<dbReference type="Proteomes" id="UP000291106">
    <property type="component" value="Chromosome"/>
</dbReference>
<name>A0A411PGW1_9GAMM</name>
<dbReference type="InterPro" id="IPR012338">
    <property type="entry name" value="Beta-lactam/transpept-like"/>
</dbReference>
<sequence length="439" mass="48046">MKKTLLALVIASITMSASALDLEGADKYKSYEELGIMQPVSGIVVPDDKQVTAKNAIFGVPYNRYAYQHMREFFASTDVAPAKQAIELERAIDNSVENIKVNNADGEARTFDQFMDETWGDSIIVVHGGKVVYENYRNGMTKDQPHQMMSVTKSFGGLAAMMAVEDGKINPNDKVSKYVPELAEDRAFGGATVQQVMDMTNSMNYNEDYADPEADVARYGAVLGWLPKQEGKSYPNNMYGFLQDIKLEKGLEHGEIFHYQTPKTDALNWVTGNATGATFADFVQDDLWAKLGTTGDTYVLVDPVGLAVAGGGLNASPDNLAKFAAMMLNDGQFNGEQVVPKAVIDQLAAGGSTEAFGKGPDASNNMPAGEWSYRGQWWVSHEEGAEAFMAIGIHGQWIYIDVERDVAIVKQSSQPKSVTPAQERYDLNGLRALVNHFAK</sequence>
<dbReference type="AlphaFoldDB" id="A0A411PGW1"/>
<dbReference type="GO" id="GO:0016787">
    <property type="term" value="F:hydrolase activity"/>
    <property type="evidence" value="ECO:0007669"/>
    <property type="project" value="UniProtKB-KW"/>
</dbReference>
<evidence type="ECO:0000313" key="4">
    <source>
        <dbReference type="Proteomes" id="UP000291106"/>
    </source>
</evidence>
<keyword evidence="3" id="KW-0378">Hydrolase</keyword>
<evidence type="ECO:0000256" key="1">
    <source>
        <dbReference type="SAM" id="SignalP"/>
    </source>
</evidence>
<accession>A0A411PGW1</accession>
<dbReference type="SUPFAM" id="SSF56601">
    <property type="entry name" value="beta-lactamase/transpeptidase-like"/>
    <property type="match status" value="1"/>
</dbReference>
<gene>
    <name evidence="3" type="ORF">EXU30_09195</name>
</gene>
<proteinExistence type="predicted"/>
<feature type="signal peptide" evidence="1">
    <location>
        <begin position="1"/>
        <end position="19"/>
    </location>
</feature>
<protein>
    <submittedName>
        <fullName evidence="3">Class C beta-lactamase-related serine hydrolase</fullName>
    </submittedName>
</protein>
<feature type="domain" description="Beta-lactamase-related" evidence="2">
    <location>
        <begin position="109"/>
        <end position="428"/>
    </location>
</feature>
<evidence type="ECO:0000259" key="2">
    <source>
        <dbReference type="Pfam" id="PF00144"/>
    </source>
</evidence>
<dbReference type="Pfam" id="PF00144">
    <property type="entry name" value="Beta-lactamase"/>
    <property type="match status" value="1"/>
</dbReference>
<dbReference type="InterPro" id="IPR050789">
    <property type="entry name" value="Diverse_Enzym_Activities"/>
</dbReference>
<keyword evidence="1" id="KW-0732">Signal</keyword>
<dbReference type="Gene3D" id="3.40.710.10">
    <property type="entry name" value="DD-peptidase/beta-lactamase superfamily"/>
    <property type="match status" value="1"/>
</dbReference>
<reference evidence="3 4" key="1">
    <citation type="submission" date="2019-02" db="EMBL/GenBank/DDBJ databases">
        <title>Shewanella sp. D4-2 isolated from Dokdo Island.</title>
        <authorList>
            <person name="Baek K."/>
        </authorList>
    </citation>
    <scope>NUCLEOTIDE SEQUENCE [LARGE SCALE GENOMIC DNA]</scope>
    <source>
        <strain evidence="3 4">D4-2</strain>
    </source>
</reference>
<dbReference type="OrthoDB" id="9814204at2"/>
<dbReference type="InterPro" id="IPR001466">
    <property type="entry name" value="Beta-lactam-related"/>
</dbReference>
<feature type="chain" id="PRO_5019262287" evidence="1">
    <location>
        <begin position="20"/>
        <end position="439"/>
    </location>
</feature>
<keyword evidence="4" id="KW-1185">Reference proteome</keyword>
<dbReference type="EMBL" id="CP036200">
    <property type="protein sequence ID" value="QBF82849.1"/>
    <property type="molecule type" value="Genomic_DNA"/>
</dbReference>
<dbReference type="RefSeq" id="WP_130599387.1">
    <property type="nucleotide sequence ID" value="NZ_CP036200.1"/>
</dbReference>